<name>A0ABZ0RWT1_9BACI</name>
<sequence length="58" mass="6002">MQKKLISLLLAVCLVLPLGLSFASTTAAAEGTTLTAIHYVFTTASAKKPASEDIPAEP</sequence>
<accession>A0ABZ0RWT1</accession>
<evidence type="ECO:0000313" key="3">
    <source>
        <dbReference type="Proteomes" id="UP001322664"/>
    </source>
</evidence>
<keyword evidence="3" id="KW-1185">Reference proteome</keyword>
<evidence type="ECO:0000313" key="2">
    <source>
        <dbReference type="EMBL" id="WPK11479.1"/>
    </source>
</evidence>
<keyword evidence="1" id="KW-0732">Signal</keyword>
<dbReference type="EMBL" id="CP137624">
    <property type="protein sequence ID" value="WPK11479.1"/>
    <property type="molecule type" value="Genomic_DNA"/>
</dbReference>
<dbReference type="RefSeq" id="WP_319836496.1">
    <property type="nucleotide sequence ID" value="NZ_CP137624.1"/>
</dbReference>
<evidence type="ECO:0000256" key="1">
    <source>
        <dbReference type="SAM" id="SignalP"/>
    </source>
</evidence>
<dbReference type="Proteomes" id="UP001322664">
    <property type="component" value="Chromosome"/>
</dbReference>
<feature type="chain" id="PRO_5045388032" evidence="1">
    <location>
        <begin position="24"/>
        <end position="58"/>
    </location>
</feature>
<organism evidence="2 3">
    <name type="scientific">Lysinibacillus louembei</name>
    <dbReference type="NCBI Taxonomy" id="1470088"/>
    <lineage>
        <taxon>Bacteria</taxon>
        <taxon>Bacillati</taxon>
        <taxon>Bacillota</taxon>
        <taxon>Bacilli</taxon>
        <taxon>Bacillales</taxon>
        <taxon>Bacillaceae</taxon>
        <taxon>Lysinibacillus</taxon>
    </lineage>
</organism>
<protein>
    <submittedName>
        <fullName evidence="2">Uncharacterized protein</fullName>
    </submittedName>
</protein>
<proteinExistence type="predicted"/>
<feature type="signal peptide" evidence="1">
    <location>
        <begin position="1"/>
        <end position="23"/>
    </location>
</feature>
<reference evidence="2 3" key="1">
    <citation type="submission" date="2023-09" db="EMBL/GenBank/DDBJ databases">
        <authorList>
            <person name="Page C.A."/>
            <person name="Perez-Diaz I.M."/>
        </authorList>
    </citation>
    <scope>NUCLEOTIDE SEQUENCE [LARGE SCALE GENOMIC DNA]</scope>
    <source>
        <strain evidence="2 3">Ll15</strain>
    </source>
</reference>
<gene>
    <name evidence="2" type="ORF">R6U77_16530</name>
</gene>